<dbReference type="PANTHER" id="PTHR12628">
    <property type="entry name" value="POLYCOMB-LIKE TRANSCRIPTION FACTOR"/>
    <property type="match status" value="1"/>
</dbReference>
<organism evidence="4 5">
    <name type="scientific">Chenopodium quinoa</name>
    <name type="common">Quinoa</name>
    <dbReference type="NCBI Taxonomy" id="63459"/>
    <lineage>
        <taxon>Eukaryota</taxon>
        <taxon>Viridiplantae</taxon>
        <taxon>Streptophyta</taxon>
        <taxon>Embryophyta</taxon>
        <taxon>Tracheophyta</taxon>
        <taxon>Spermatophyta</taxon>
        <taxon>Magnoliopsida</taxon>
        <taxon>eudicotyledons</taxon>
        <taxon>Gunneridae</taxon>
        <taxon>Pentapetalae</taxon>
        <taxon>Caryophyllales</taxon>
        <taxon>Chenopodiaceae</taxon>
        <taxon>Chenopodioideae</taxon>
        <taxon>Atripliceae</taxon>
        <taxon>Chenopodium</taxon>
    </lineage>
</organism>
<accession>A0A803MNB0</accession>
<proteinExistence type="predicted"/>
<feature type="compositionally biased region" description="Low complexity" evidence="3">
    <location>
        <begin position="187"/>
        <end position="196"/>
    </location>
</feature>
<feature type="compositionally biased region" description="Acidic residues" evidence="3">
    <location>
        <begin position="105"/>
        <end position="120"/>
    </location>
</feature>
<reference evidence="4" key="2">
    <citation type="submission" date="2021-03" db="UniProtKB">
        <authorList>
            <consortium name="EnsemblPlants"/>
        </authorList>
    </citation>
    <scope>IDENTIFICATION</scope>
</reference>
<dbReference type="GO" id="GO:0005634">
    <property type="term" value="C:nucleus"/>
    <property type="evidence" value="ECO:0007669"/>
    <property type="project" value="UniProtKB-SubCell"/>
</dbReference>
<dbReference type="Gramene" id="AUR62032761-RA">
    <property type="protein sequence ID" value="AUR62032761-RA:cds"/>
    <property type="gene ID" value="AUR62032761"/>
</dbReference>
<feature type="region of interest" description="Disordered" evidence="3">
    <location>
        <begin position="99"/>
        <end position="232"/>
    </location>
</feature>
<evidence type="ECO:0000256" key="2">
    <source>
        <dbReference type="ARBA" id="ARBA00023242"/>
    </source>
</evidence>
<dbReference type="EnsemblPlants" id="AUR62032761-RA">
    <property type="protein sequence ID" value="AUR62032761-RA:cds"/>
    <property type="gene ID" value="AUR62032761"/>
</dbReference>
<dbReference type="PANTHER" id="PTHR12628:SF13">
    <property type="entry name" value="HOMEOBOX PROTEIN HAT3.1"/>
    <property type="match status" value="1"/>
</dbReference>
<name>A0A803MNB0_CHEQI</name>
<evidence type="ECO:0000313" key="5">
    <source>
        <dbReference type="Proteomes" id="UP000596660"/>
    </source>
</evidence>
<evidence type="ECO:0000313" key="4">
    <source>
        <dbReference type="EnsemblPlants" id="AUR62032761-RA:cds"/>
    </source>
</evidence>
<dbReference type="AlphaFoldDB" id="A0A803MNB0"/>
<dbReference type="GO" id="GO:0045814">
    <property type="term" value="P:negative regulation of gene expression, epigenetic"/>
    <property type="evidence" value="ECO:0007669"/>
    <property type="project" value="TreeGrafter"/>
</dbReference>
<evidence type="ECO:0000256" key="1">
    <source>
        <dbReference type="ARBA" id="ARBA00004123"/>
    </source>
</evidence>
<keyword evidence="2" id="KW-0539">Nucleus</keyword>
<dbReference type="GO" id="GO:0003682">
    <property type="term" value="F:chromatin binding"/>
    <property type="evidence" value="ECO:0007669"/>
    <property type="project" value="TreeGrafter"/>
</dbReference>
<keyword evidence="5" id="KW-1185">Reference proteome</keyword>
<dbReference type="GO" id="GO:0003677">
    <property type="term" value="F:DNA binding"/>
    <property type="evidence" value="ECO:0007669"/>
    <property type="project" value="TreeGrafter"/>
</dbReference>
<sequence>MLAEGKFPETLYDADGLIDSEDIFCAKCASKDLSPGNDIILCDVPPGDEGWLCPACDCKLDCVDLLNDSEGTRLAIEDKWERVFPEAVSAMVSKELDDVMGLPSDDSEDNEYNPDGTDDDANAKGNESSSAKSDSDESEDDDFSSVSEDLGPKRGAEQNLGLPSDDFEDDDFNPNAANVNEGVEPESSSSDFTSASEDLGAAIGDDGTSDINEPSLPLYLEQDLGESSPPTSKRCVQRLDYKKLYDVSIAHWKMHIVSVLSLIFL</sequence>
<evidence type="ECO:0000256" key="3">
    <source>
        <dbReference type="SAM" id="MobiDB-lite"/>
    </source>
</evidence>
<reference evidence="4" key="1">
    <citation type="journal article" date="2017" name="Nature">
        <title>The genome of Chenopodium quinoa.</title>
        <authorList>
            <person name="Jarvis D.E."/>
            <person name="Ho Y.S."/>
            <person name="Lightfoot D.J."/>
            <person name="Schmoeckel S.M."/>
            <person name="Li B."/>
            <person name="Borm T.J.A."/>
            <person name="Ohyanagi H."/>
            <person name="Mineta K."/>
            <person name="Michell C.T."/>
            <person name="Saber N."/>
            <person name="Kharbatia N.M."/>
            <person name="Rupper R.R."/>
            <person name="Sharp A.R."/>
            <person name="Dally N."/>
            <person name="Boughton B.A."/>
            <person name="Woo Y.H."/>
            <person name="Gao G."/>
            <person name="Schijlen E.G.W.M."/>
            <person name="Guo X."/>
            <person name="Momin A.A."/>
            <person name="Negrao S."/>
            <person name="Al-Babili S."/>
            <person name="Gehring C."/>
            <person name="Roessner U."/>
            <person name="Jung C."/>
            <person name="Murphy K."/>
            <person name="Arold S.T."/>
            <person name="Gojobori T."/>
            <person name="van der Linden C.G."/>
            <person name="van Loo E.N."/>
            <person name="Jellen E.N."/>
            <person name="Maughan P.J."/>
            <person name="Tester M."/>
        </authorList>
    </citation>
    <scope>NUCLEOTIDE SEQUENCE [LARGE SCALE GENOMIC DNA]</scope>
    <source>
        <strain evidence="4">cv. PI 614886</strain>
    </source>
</reference>
<dbReference type="Proteomes" id="UP000596660">
    <property type="component" value="Unplaced"/>
</dbReference>
<comment type="subcellular location">
    <subcellularLocation>
        <location evidence="1">Nucleus</location>
    </subcellularLocation>
</comment>
<protein>
    <submittedName>
        <fullName evidence="4">Uncharacterized protein</fullName>
    </submittedName>
</protein>